<dbReference type="InterPro" id="IPR031567">
    <property type="entry name" value="CRIM_dom"/>
</dbReference>
<gene>
    <name evidence="5" type="ORF">PM001_LOCUS17968</name>
</gene>
<evidence type="ECO:0008006" key="7">
    <source>
        <dbReference type="Google" id="ProtNLM"/>
    </source>
</evidence>
<feature type="compositionally biased region" description="Basic and acidic residues" evidence="2">
    <location>
        <begin position="101"/>
        <end position="113"/>
    </location>
</feature>
<comment type="similarity">
    <text evidence="1">Belongs to the SIN1 family.</text>
</comment>
<feature type="region of interest" description="Disordered" evidence="2">
    <location>
        <begin position="62"/>
        <end position="138"/>
    </location>
</feature>
<dbReference type="InterPro" id="IPR008828">
    <property type="entry name" value="Sin1/Avo1"/>
</dbReference>
<dbReference type="PANTHER" id="PTHR13335:SF1">
    <property type="entry name" value="TARGET OF RAPAMYCIN COMPLEX 2 SUBUNIT MAPKAP1"/>
    <property type="match status" value="1"/>
</dbReference>
<reference evidence="5" key="1">
    <citation type="submission" date="2024-01" db="EMBL/GenBank/DDBJ databases">
        <authorList>
            <person name="Webb A."/>
        </authorList>
    </citation>
    <scope>NUCLEOTIDE SEQUENCE</scope>
    <source>
        <strain evidence="5">Pm1</strain>
    </source>
</reference>
<dbReference type="GO" id="GO:0031932">
    <property type="term" value="C:TORC2 complex"/>
    <property type="evidence" value="ECO:0007669"/>
    <property type="project" value="InterPro"/>
</dbReference>
<evidence type="ECO:0000256" key="1">
    <source>
        <dbReference type="ARBA" id="ARBA00009407"/>
    </source>
</evidence>
<dbReference type="EMBL" id="CAKLBY020000192">
    <property type="protein sequence ID" value="CAK7932818.1"/>
    <property type="molecule type" value="Genomic_DNA"/>
</dbReference>
<sequence>MQFTELSELNHVVGLMRLAACNSPTFHDRQDSEVDRIYNSSPKMELQLRNSWLDKMTAFNPQASSAASGSGTASLSGKKAPKCLRKGSTSGGFVVSNGGKAGDETTRDGREKCVAGSGSAAQSLRRRPSTQSGRGDKKVVVGSAAAAAAGAGGQSEIKEETETAVAAEEAKDGDDGFTFEREEVLPMSFHELSLLDKALKGPAASTLGARPPMMGADGSAVLHLTIYLPTRDEMKIDLYDVSTVDEAIQELLRVHQANARQPTLYYGHPECYELRLHDSDGIPDEDFPALDRSRKIKNFGDAGGHEYCLCERPDACPPTSDATPDTASPAAVAKPSAAAAKTPSANDKAFLKIFMPKSDDYTVVAIDGTTVGQDLLPTLNKKHRLQLFQELYVLKISEVDRDRLDLASDEIDMHTKLRPLNLHEVTLATKIFADAPQISAPAPSSMEETTNLDSRSRPPPETFMFNDVTAAMFKEWHIIKKNKYGKKQQRMLGIDLNKIYNRKVGERVITSSKSTKIAERPMSGVVWVRFNQDPSEFQIYFKDSIEEIITDYTADSPYECAEIVAKLKYILSRRK</sequence>
<dbReference type="Pfam" id="PF16978">
    <property type="entry name" value="CRIM"/>
    <property type="match status" value="1"/>
</dbReference>
<proteinExistence type="inferred from homology"/>
<dbReference type="PANTHER" id="PTHR13335">
    <property type="entry name" value="TARGET OF RAPAMYCIN COMPLEX 2 SUBUNIT MAPKAP1"/>
    <property type="match status" value="1"/>
</dbReference>
<dbReference type="GO" id="GO:0038203">
    <property type="term" value="P:TORC2 signaling"/>
    <property type="evidence" value="ECO:0007669"/>
    <property type="project" value="TreeGrafter"/>
</dbReference>
<organism evidence="5 6">
    <name type="scientific">Peronospora matthiolae</name>
    <dbReference type="NCBI Taxonomy" id="2874970"/>
    <lineage>
        <taxon>Eukaryota</taxon>
        <taxon>Sar</taxon>
        <taxon>Stramenopiles</taxon>
        <taxon>Oomycota</taxon>
        <taxon>Peronosporomycetes</taxon>
        <taxon>Peronosporales</taxon>
        <taxon>Peronosporaceae</taxon>
        <taxon>Peronospora</taxon>
    </lineage>
</organism>
<evidence type="ECO:0000259" key="3">
    <source>
        <dbReference type="Pfam" id="PF16978"/>
    </source>
</evidence>
<dbReference type="Pfam" id="PF16979">
    <property type="entry name" value="SIN1_PH"/>
    <property type="match status" value="1"/>
</dbReference>
<feature type="domain" description="CRIM" evidence="3">
    <location>
        <begin position="220"/>
        <end position="312"/>
    </location>
</feature>
<evidence type="ECO:0000313" key="6">
    <source>
        <dbReference type="Proteomes" id="UP001162060"/>
    </source>
</evidence>
<feature type="compositionally biased region" description="Low complexity" evidence="2">
    <location>
        <begin position="63"/>
        <end position="78"/>
    </location>
</feature>
<dbReference type="InterPro" id="IPR031313">
    <property type="entry name" value="Sin1_PH_dom"/>
</dbReference>
<dbReference type="Proteomes" id="UP001162060">
    <property type="component" value="Unassembled WGS sequence"/>
</dbReference>
<dbReference type="Gene3D" id="2.30.29.30">
    <property type="entry name" value="Pleckstrin-homology domain (PH domain)/Phosphotyrosine-binding domain (PTB)"/>
    <property type="match status" value="1"/>
</dbReference>
<name>A0AAV1UHS3_9STRA</name>
<dbReference type="GO" id="GO:0005546">
    <property type="term" value="F:phosphatidylinositol-4,5-bisphosphate binding"/>
    <property type="evidence" value="ECO:0007669"/>
    <property type="project" value="TreeGrafter"/>
</dbReference>
<evidence type="ECO:0000256" key="2">
    <source>
        <dbReference type="SAM" id="MobiDB-lite"/>
    </source>
</evidence>
<comment type="caution">
    <text evidence="5">The sequence shown here is derived from an EMBL/GenBank/DDBJ whole genome shotgun (WGS) entry which is preliminary data.</text>
</comment>
<dbReference type="GO" id="GO:0005886">
    <property type="term" value="C:plasma membrane"/>
    <property type="evidence" value="ECO:0007669"/>
    <property type="project" value="TreeGrafter"/>
</dbReference>
<accession>A0AAV1UHS3</accession>
<evidence type="ECO:0000313" key="5">
    <source>
        <dbReference type="EMBL" id="CAK7932818.1"/>
    </source>
</evidence>
<dbReference type="AlphaFoldDB" id="A0AAV1UHS3"/>
<feature type="domain" description="SIN1-type PH" evidence="4">
    <location>
        <begin position="472"/>
        <end position="572"/>
    </location>
</feature>
<evidence type="ECO:0000259" key="4">
    <source>
        <dbReference type="Pfam" id="PF16979"/>
    </source>
</evidence>
<feature type="region of interest" description="Disordered" evidence="2">
    <location>
        <begin position="439"/>
        <end position="460"/>
    </location>
</feature>
<dbReference type="InterPro" id="IPR011993">
    <property type="entry name" value="PH-like_dom_sf"/>
</dbReference>
<dbReference type="GO" id="GO:0005737">
    <property type="term" value="C:cytoplasm"/>
    <property type="evidence" value="ECO:0007669"/>
    <property type="project" value="TreeGrafter"/>
</dbReference>
<protein>
    <recommendedName>
        <fullName evidence="7">SAPK-interacting protein 1 Pleckstrin-homology domain-containing protein</fullName>
    </recommendedName>
</protein>